<dbReference type="PANTHER" id="PTHR30446">
    <property type="entry name" value="RECOMBINATION PROTEIN RECR"/>
    <property type="match status" value="1"/>
</dbReference>
<dbReference type="Pfam" id="PF21175">
    <property type="entry name" value="RecR_C"/>
    <property type="match status" value="1"/>
</dbReference>
<dbReference type="InterPro" id="IPR006171">
    <property type="entry name" value="TOPRIM_dom"/>
</dbReference>
<dbReference type="EMBL" id="UGMD01000002">
    <property type="protein sequence ID" value="STU67479.1"/>
    <property type="molecule type" value="Genomic_DNA"/>
</dbReference>
<dbReference type="HAMAP" id="MF_00274">
    <property type="entry name" value="DNA_YbaB_EbfC"/>
    <property type="match status" value="1"/>
</dbReference>
<dbReference type="GO" id="GO:0043590">
    <property type="term" value="C:bacterial nucleoid"/>
    <property type="evidence" value="ECO:0007669"/>
    <property type="project" value="UniProtKB-UniRule"/>
</dbReference>
<dbReference type="InterPro" id="IPR004401">
    <property type="entry name" value="YbaB/EbfC"/>
</dbReference>
<dbReference type="GO" id="GO:0003677">
    <property type="term" value="F:DNA binding"/>
    <property type="evidence" value="ECO:0007669"/>
    <property type="project" value="UniProtKB-UniRule"/>
</dbReference>
<dbReference type="InterPro" id="IPR015967">
    <property type="entry name" value="Rcmb_RecR_Znf"/>
</dbReference>
<keyword evidence="6 7" id="KW-0234">DNA repair</keyword>
<protein>
    <recommendedName>
        <fullName evidence="7 8">Multifunctional fusion protein</fullName>
    </recommendedName>
    <domain>
        <recommendedName>
            <fullName evidence="7">Recombination protein RecR</fullName>
        </recommendedName>
    </domain>
    <domain>
        <recommendedName>
            <fullName evidence="8">Nucleoid-associated protein NCTC204_00264</fullName>
        </recommendedName>
    </domain>
</protein>
<evidence type="ECO:0000256" key="2">
    <source>
        <dbReference type="ARBA" id="ARBA00022763"/>
    </source>
</evidence>
<comment type="similarity">
    <text evidence="8">Belongs to the YbaB/EbfC family.</text>
</comment>
<dbReference type="SUPFAM" id="SSF111304">
    <property type="entry name" value="Recombination protein RecR"/>
    <property type="match status" value="1"/>
</dbReference>
<dbReference type="GO" id="GO:0005737">
    <property type="term" value="C:cytoplasm"/>
    <property type="evidence" value="ECO:0007669"/>
    <property type="project" value="UniProtKB-UniRule"/>
</dbReference>
<organism evidence="11 12">
    <name type="scientific">Klebsiella pneumoniae</name>
    <dbReference type="NCBI Taxonomy" id="573"/>
    <lineage>
        <taxon>Bacteria</taxon>
        <taxon>Pseudomonadati</taxon>
        <taxon>Pseudomonadota</taxon>
        <taxon>Gammaproteobacteria</taxon>
        <taxon>Enterobacterales</taxon>
        <taxon>Enterobacteriaceae</taxon>
        <taxon>Klebsiella/Raoultella group</taxon>
        <taxon>Klebsiella</taxon>
        <taxon>Klebsiella pneumoniae complex</taxon>
    </lineage>
</organism>
<evidence type="ECO:0000256" key="4">
    <source>
        <dbReference type="ARBA" id="ARBA00022833"/>
    </source>
</evidence>
<comment type="subunit">
    <text evidence="8">Homodimer.</text>
</comment>
<dbReference type="Gene3D" id="1.10.8.420">
    <property type="entry name" value="RecR Domain 1"/>
    <property type="match status" value="1"/>
</dbReference>
<dbReference type="GO" id="GO:0006281">
    <property type="term" value="P:DNA repair"/>
    <property type="evidence" value="ECO:0007669"/>
    <property type="project" value="UniProtKB-UniRule"/>
</dbReference>
<evidence type="ECO:0000313" key="11">
    <source>
        <dbReference type="EMBL" id="STU67479.1"/>
    </source>
</evidence>
<feature type="domain" description="Toprim" evidence="10">
    <location>
        <begin position="192"/>
        <end position="287"/>
    </location>
</feature>
<dbReference type="CDD" id="cd01025">
    <property type="entry name" value="TOPRIM_recR"/>
    <property type="match status" value="1"/>
</dbReference>
<dbReference type="PROSITE" id="PS50880">
    <property type="entry name" value="TOPRIM"/>
    <property type="match status" value="1"/>
</dbReference>
<dbReference type="InterPro" id="IPR034137">
    <property type="entry name" value="TOPRIM_RecR"/>
</dbReference>
<comment type="similarity">
    <text evidence="7">Belongs to the RecR family.</text>
</comment>
<comment type="function">
    <text evidence="7">May play a role in DNA repair. It seems to be involved in an RecBC-independent recombinational process of DNA repair. It may act with RecF and RecO.</text>
</comment>
<evidence type="ECO:0000256" key="9">
    <source>
        <dbReference type="SAM" id="Coils"/>
    </source>
</evidence>
<dbReference type="InterPro" id="IPR000093">
    <property type="entry name" value="DNA_Rcmb_RecR"/>
</dbReference>
<keyword evidence="9" id="KW-0175">Coiled coil</keyword>
<dbReference type="NCBIfam" id="TIGR00615">
    <property type="entry name" value="recR"/>
    <property type="match status" value="1"/>
</dbReference>
<dbReference type="Pfam" id="PF21176">
    <property type="entry name" value="RecR_HhH"/>
    <property type="match status" value="1"/>
</dbReference>
<dbReference type="Gene3D" id="3.30.1310.10">
    <property type="entry name" value="Nucleoid-associated protein YbaB-like domain"/>
    <property type="match status" value="1"/>
</dbReference>
<keyword evidence="1 7" id="KW-0479">Metal-binding</keyword>
<keyword evidence="5 7" id="KW-0233">DNA recombination</keyword>
<dbReference type="InterPro" id="IPR023627">
    <property type="entry name" value="Rcmb_RecR"/>
</dbReference>
<sequence length="312" mass="34098">MFGGKGGLGNLMKQAQQMQEKMQKMQEEIAQLEVTGESGAGLVKVTINGAHNCRRVEIDPSLLEDDKEMLEDLVAAAFNDAAAPYRRDPEREDGFRFCRYATAARLQDAVLMQTSPLLTQLMEALRCLPGVGPKSAQRMAFTLLQRDRSGGMRLAQALTRAMSEIGHCADCRTFTEQEVCNICSNPRRQENGQICVVESPADIYAIEQTGQYSGRYFVLMGHLSPLDGIGPDDIGLDRLEQRLEAESITEVILATNPTVEGEATANYIAELCAQYGVDASRIAHGVPVGGELEMVDGTTLSHSLAGRHKITF</sequence>
<evidence type="ECO:0000256" key="8">
    <source>
        <dbReference type="HAMAP-Rule" id="MF_00274"/>
    </source>
</evidence>
<dbReference type="GO" id="GO:0008270">
    <property type="term" value="F:zinc ion binding"/>
    <property type="evidence" value="ECO:0007669"/>
    <property type="project" value="UniProtKB-KW"/>
</dbReference>
<dbReference type="SUPFAM" id="SSF82607">
    <property type="entry name" value="YbaB-like"/>
    <property type="match status" value="1"/>
</dbReference>
<dbReference type="PANTHER" id="PTHR30446:SF0">
    <property type="entry name" value="RECOMBINATION PROTEIN RECR"/>
    <property type="match status" value="1"/>
</dbReference>
<dbReference type="Gene3D" id="3.40.1360.10">
    <property type="match status" value="1"/>
</dbReference>
<dbReference type="Proteomes" id="UP000255192">
    <property type="component" value="Unassembled WGS sequence"/>
</dbReference>
<dbReference type="Pfam" id="PF02575">
    <property type="entry name" value="YbaB_DNA_bd"/>
    <property type="match status" value="1"/>
</dbReference>
<evidence type="ECO:0000259" key="10">
    <source>
        <dbReference type="PROSITE" id="PS50880"/>
    </source>
</evidence>
<feature type="zinc finger region" description="C4-type" evidence="7">
    <location>
        <begin position="168"/>
        <end position="183"/>
    </location>
</feature>
<dbReference type="Gene3D" id="6.10.250.240">
    <property type="match status" value="1"/>
</dbReference>
<dbReference type="AlphaFoldDB" id="A0A377ZDR4"/>
<dbReference type="FunFam" id="3.40.1360.10:FF:000001">
    <property type="entry name" value="Recombination protein RecR"/>
    <property type="match status" value="1"/>
</dbReference>
<evidence type="ECO:0000256" key="5">
    <source>
        <dbReference type="ARBA" id="ARBA00023172"/>
    </source>
</evidence>
<keyword evidence="8" id="KW-0238">DNA-binding</keyword>
<evidence type="ECO:0000313" key="12">
    <source>
        <dbReference type="Proteomes" id="UP000255192"/>
    </source>
</evidence>
<dbReference type="PROSITE" id="PS01300">
    <property type="entry name" value="RECR"/>
    <property type="match status" value="1"/>
</dbReference>
<dbReference type="GO" id="GO:0006310">
    <property type="term" value="P:DNA recombination"/>
    <property type="evidence" value="ECO:0007669"/>
    <property type="project" value="UniProtKB-UniRule"/>
</dbReference>
<keyword evidence="8" id="KW-0963">Cytoplasm</keyword>
<feature type="coiled-coil region" evidence="9">
    <location>
        <begin position="8"/>
        <end position="35"/>
    </location>
</feature>
<evidence type="ECO:0000256" key="7">
    <source>
        <dbReference type="HAMAP-Rule" id="MF_00017"/>
    </source>
</evidence>
<proteinExistence type="inferred from homology"/>
<evidence type="ECO:0000256" key="3">
    <source>
        <dbReference type="ARBA" id="ARBA00022771"/>
    </source>
</evidence>
<evidence type="ECO:0000256" key="1">
    <source>
        <dbReference type="ARBA" id="ARBA00022723"/>
    </source>
</evidence>
<dbReference type="InterPro" id="IPR036894">
    <property type="entry name" value="YbaB-like_sf"/>
</dbReference>
<name>A0A377ZDR4_KLEPN</name>
<dbReference type="NCBIfam" id="TIGR00103">
    <property type="entry name" value="DNA_YbaB_EbfC"/>
    <property type="match status" value="1"/>
</dbReference>
<accession>A0A377ZDR4</accession>
<gene>
    <name evidence="7 11" type="primary">recR</name>
    <name evidence="11" type="ORF">NCTC204_00264</name>
</gene>
<dbReference type="FunFam" id="1.10.8.420:FF:000001">
    <property type="entry name" value="Recombination protein RecR"/>
    <property type="match status" value="1"/>
</dbReference>
<comment type="function">
    <text evidence="8">Binds to DNA and alters its conformation. May be involved in regulation of gene expression, nucleoid organization and DNA protection.</text>
</comment>
<keyword evidence="4 7" id="KW-0862">Zinc</keyword>
<reference evidence="11 12" key="1">
    <citation type="submission" date="2018-06" db="EMBL/GenBank/DDBJ databases">
        <authorList>
            <consortium name="Pathogen Informatics"/>
            <person name="Doyle S."/>
        </authorList>
    </citation>
    <scope>NUCLEOTIDE SEQUENCE [LARGE SCALE GENOMIC DNA]</scope>
    <source>
        <strain evidence="11 12">NCTC204</strain>
    </source>
</reference>
<dbReference type="SMART" id="SM00493">
    <property type="entry name" value="TOPRIM"/>
    <property type="match status" value="1"/>
</dbReference>
<dbReference type="Pfam" id="PF13662">
    <property type="entry name" value="Toprim_4"/>
    <property type="match status" value="1"/>
</dbReference>
<dbReference type="HAMAP" id="MF_00017">
    <property type="entry name" value="RecR"/>
    <property type="match status" value="1"/>
</dbReference>
<evidence type="ECO:0000256" key="6">
    <source>
        <dbReference type="ARBA" id="ARBA00023204"/>
    </source>
</evidence>
<keyword evidence="2 7" id="KW-0227">DNA damage</keyword>
<comment type="subcellular location">
    <subcellularLocation>
        <location evidence="8">Cytoplasm</location>
        <location evidence="8">Nucleoid</location>
    </subcellularLocation>
</comment>
<dbReference type="Pfam" id="PF02132">
    <property type="entry name" value="RecR_ZnF"/>
    <property type="match status" value="1"/>
</dbReference>
<keyword evidence="3 7" id="KW-0863">Zinc-finger</keyword>